<keyword evidence="4" id="KW-0067">ATP-binding</keyword>
<dbReference type="eggNOG" id="COG3281">
    <property type="taxonomic scope" value="Bacteria"/>
</dbReference>
<dbReference type="Pfam" id="PF18085">
    <property type="entry name" value="Mak_N_cap"/>
    <property type="match status" value="1"/>
</dbReference>
<dbReference type="KEGG" id="cgl:Cgl0153"/>
<keyword evidence="1" id="KW-0808">Transferase</keyword>
<evidence type="ECO:0000313" key="7">
    <source>
        <dbReference type="Proteomes" id="UP000000582"/>
    </source>
</evidence>
<evidence type="ECO:0000256" key="1">
    <source>
        <dbReference type="ARBA" id="ARBA00022679"/>
    </source>
</evidence>
<accession>Q8NTZ8</accession>
<dbReference type="OrthoDB" id="3787729at2"/>
<protein>
    <recommendedName>
        <fullName evidence="5">Maltokinase N-terminal cap domain-containing protein</fullName>
    </recommendedName>
</protein>
<name>Q8NTZ8_CORGL</name>
<dbReference type="BioCyc" id="CORYNE:G18NG-9702-MONOMER"/>
<dbReference type="NCBIfam" id="NF047743">
    <property type="entry name" value="CG0192_fam"/>
    <property type="match status" value="1"/>
</dbReference>
<proteinExistence type="predicted"/>
<keyword evidence="2" id="KW-0547">Nucleotide-binding</keyword>
<dbReference type="GO" id="GO:0016301">
    <property type="term" value="F:kinase activity"/>
    <property type="evidence" value="ECO:0007669"/>
    <property type="project" value="UniProtKB-KW"/>
</dbReference>
<evidence type="ECO:0000256" key="3">
    <source>
        <dbReference type="ARBA" id="ARBA00022777"/>
    </source>
</evidence>
<dbReference type="Proteomes" id="UP000000582">
    <property type="component" value="Chromosome"/>
</dbReference>
<feature type="domain" description="Maltokinase N-terminal cap" evidence="5">
    <location>
        <begin position="33"/>
        <end position="100"/>
    </location>
</feature>
<organism evidence="6 7">
    <name type="scientific">Corynebacterium glutamicum (strain ATCC 13032 / DSM 20300 / JCM 1318 / BCRC 11384 / CCUG 27702 / LMG 3730 / NBRC 12168 / NCIMB 10025 / NRRL B-2784 / 534)</name>
    <dbReference type="NCBI Taxonomy" id="196627"/>
    <lineage>
        <taxon>Bacteria</taxon>
        <taxon>Bacillati</taxon>
        <taxon>Actinomycetota</taxon>
        <taxon>Actinomycetes</taxon>
        <taxon>Mycobacteriales</taxon>
        <taxon>Corynebacteriaceae</taxon>
        <taxon>Corynebacterium</taxon>
    </lineage>
</organism>
<evidence type="ECO:0000313" key="6">
    <source>
        <dbReference type="EMBL" id="BAB97546.1"/>
    </source>
</evidence>
<evidence type="ECO:0000259" key="5">
    <source>
        <dbReference type="Pfam" id="PF18085"/>
    </source>
</evidence>
<dbReference type="InterPro" id="IPR040999">
    <property type="entry name" value="Mak_N_cap"/>
</dbReference>
<reference evidence="7" key="1">
    <citation type="journal article" date="2003" name="Appl. Microbiol. Biotechnol.">
        <title>The Corynebacterium glutamicum genome: features and impacts on biotechnological processes.</title>
        <authorList>
            <person name="Ikeda M."/>
            <person name="Nakagawa S."/>
        </authorList>
    </citation>
    <scope>NUCLEOTIDE SEQUENCE [LARGE SCALE GENOMIC DNA]</scope>
    <source>
        <strain evidence="7">ATCC 13032 / DSM 20300 / BCRC 11384 / JCM 1318 / LMG 3730 / NCIMB 10025</strain>
    </source>
</reference>
<gene>
    <name evidence="6" type="ordered locus">Cgl0153</name>
</gene>
<evidence type="ECO:0000256" key="2">
    <source>
        <dbReference type="ARBA" id="ARBA00022741"/>
    </source>
</evidence>
<sequence length="213" mass="23655">MRRRFSMSGTAIMYDTTVVPSKKEIAQAWTGYVDLQGSYRLVDTVDGEVGVEVLISKDREGRLLQIPFSYRSAEINPEQTLSTLEHGVLGKRWVTNALGDPVAVREFIRTILTGDDGAARSDGVKGYLDIKGSGDAESVDLQDVKLTEVTRQRAIGSVTINGERKQFSLRLPQLLKNFRETAAGHTATTLRIVATHPEKDDVELLVAEFNWME</sequence>
<dbReference type="GO" id="GO:0005524">
    <property type="term" value="F:ATP binding"/>
    <property type="evidence" value="ECO:0007669"/>
    <property type="project" value="UniProtKB-KW"/>
</dbReference>
<keyword evidence="3" id="KW-0418">Kinase</keyword>
<dbReference type="STRING" id="196627.cg0192"/>
<keyword evidence="7" id="KW-1185">Reference proteome</keyword>
<dbReference type="HOGENOM" id="CLU_114454_0_0_11"/>
<dbReference type="PATRIC" id="fig|196627.13.peg.157"/>
<evidence type="ECO:0000256" key="4">
    <source>
        <dbReference type="ARBA" id="ARBA00022840"/>
    </source>
</evidence>
<dbReference type="AlphaFoldDB" id="Q8NTZ8"/>
<dbReference type="EMBL" id="BA000036">
    <property type="protein sequence ID" value="BAB97546.1"/>
    <property type="molecule type" value="Genomic_DNA"/>
</dbReference>